<proteinExistence type="predicted"/>
<keyword evidence="2" id="KW-1185">Reference proteome</keyword>
<dbReference type="Proteomes" id="UP001551210">
    <property type="component" value="Unassembled WGS sequence"/>
</dbReference>
<sequence>MTHTCEPTTASVLGDPGVPGGECPEVASLVAPYLRIIRSALPPVEAERFFVRALDAHEEERRRAGALQLGFSAYLWDGLGDSWGKSLAHTSAWEAMQAIRHLVRKAPRADLAAYLRLGLRHARELGTGSPGRAPVAVGA</sequence>
<dbReference type="EMBL" id="JBEZAM010000033">
    <property type="protein sequence ID" value="MEU7295876.1"/>
    <property type="molecule type" value="Genomic_DNA"/>
</dbReference>
<organism evidence="1 2">
    <name type="scientific">Streptomyces exfoliatus</name>
    <name type="common">Streptomyces hydrogenans</name>
    <dbReference type="NCBI Taxonomy" id="1905"/>
    <lineage>
        <taxon>Bacteria</taxon>
        <taxon>Bacillati</taxon>
        <taxon>Actinomycetota</taxon>
        <taxon>Actinomycetes</taxon>
        <taxon>Kitasatosporales</taxon>
        <taxon>Streptomycetaceae</taxon>
        <taxon>Streptomyces</taxon>
    </lineage>
</organism>
<name>A0ABV3D072_STREX</name>
<dbReference type="RefSeq" id="WP_030223422.1">
    <property type="nucleotide sequence ID" value="NZ_JBEZAM010000033.1"/>
</dbReference>
<reference evidence="1 2" key="1">
    <citation type="submission" date="2024-06" db="EMBL/GenBank/DDBJ databases">
        <title>The Natural Products Discovery Center: Release of the First 8490 Sequenced Strains for Exploring Actinobacteria Biosynthetic Diversity.</title>
        <authorList>
            <person name="Kalkreuter E."/>
            <person name="Kautsar S.A."/>
            <person name="Yang D."/>
            <person name="Bader C.D."/>
            <person name="Teijaro C.N."/>
            <person name="Fluegel L."/>
            <person name="Davis C.M."/>
            <person name="Simpson J.R."/>
            <person name="Lauterbach L."/>
            <person name="Steele A.D."/>
            <person name="Gui C."/>
            <person name="Meng S."/>
            <person name="Li G."/>
            <person name="Viehrig K."/>
            <person name="Ye F."/>
            <person name="Su P."/>
            <person name="Kiefer A.F."/>
            <person name="Nichols A."/>
            <person name="Cepeda A.J."/>
            <person name="Yan W."/>
            <person name="Fan B."/>
            <person name="Jiang Y."/>
            <person name="Adhikari A."/>
            <person name="Zheng C.-J."/>
            <person name="Schuster L."/>
            <person name="Cowan T.M."/>
            <person name="Smanski M.J."/>
            <person name="Chevrette M.G."/>
            <person name="De Carvalho L.P.S."/>
            <person name="Shen B."/>
        </authorList>
    </citation>
    <scope>NUCLEOTIDE SEQUENCE [LARGE SCALE GENOMIC DNA]</scope>
    <source>
        <strain evidence="1 2">NPDC045705</strain>
    </source>
</reference>
<accession>A0ABV3D072</accession>
<protein>
    <submittedName>
        <fullName evidence="1">Uncharacterized protein</fullName>
    </submittedName>
</protein>
<comment type="caution">
    <text evidence="1">The sequence shown here is derived from an EMBL/GenBank/DDBJ whole genome shotgun (WGS) entry which is preliminary data.</text>
</comment>
<evidence type="ECO:0000313" key="2">
    <source>
        <dbReference type="Proteomes" id="UP001551210"/>
    </source>
</evidence>
<gene>
    <name evidence="1" type="ORF">AB0A76_22100</name>
</gene>
<evidence type="ECO:0000313" key="1">
    <source>
        <dbReference type="EMBL" id="MEU7295876.1"/>
    </source>
</evidence>